<organism evidence="3">
    <name type="scientific">Perkinsus marinus (strain ATCC 50983 / TXsc)</name>
    <dbReference type="NCBI Taxonomy" id="423536"/>
    <lineage>
        <taxon>Eukaryota</taxon>
        <taxon>Sar</taxon>
        <taxon>Alveolata</taxon>
        <taxon>Perkinsozoa</taxon>
        <taxon>Perkinsea</taxon>
        <taxon>Perkinsida</taxon>
        <taxon>Perkinsidae</taxon>
        <taxon>Perkinsus</taxon>
    </lineage>
</organism>
<dbReference type="AlphaFoldDB" id="C5LW51"/>
<evidence type="ECO:0000313" key="3">
    <source>
        <dbReference type="Proteomes" id="UP000007800"/>
    </source>
</evidence>
<protein>
    <submittedName>
        <fullName evidence="2">Uncharacterized protein</fullName>
    </submittedName>
</protein>
<evidence type="ECO:0000313" key="2">
    <source>
        <dbReference type="EMBL" id="EEQ99040.1"/>
    </source>
</evidence>
<dbReference type="InterPro" id="IPR036770">
    <property type="entry name" value="Ankyrin_rpt-contain_sf"/>
</dbReference>
<dbReference type="Proteomes" id="UP000007800">
    <property type="component" value="Unassembled WGS sequence"/>
</dbReference>
<feature type="region of interest" description="Disordered" evidence="1">
    <location>
        <begin position="99"/>
        <end position="164"/>
    </location>
</feature>
<dbReference type="OrthoDB" id="1577640at2759"/>
<dbReference type="OMA" id="PRHEHKD"/>
<dbReference type="Gene3D" id="1.25.40.20">
    <property type="entry name" value="Ankyrin repeat-containing domain"/>
    <property type="match status" value="1"/>
</dbReference>
<evidence type="ECO:0000256" key="1">
    <source>
        <dbReference type="SAM" id="MobiDB-lite"/>
    </source>
</evidence>
<feature type="compositionally biased region" description="Acidic residues" evidence="1">
    <location>
        <begin position="145"/>
        <end position="164"/>
    </location>
</feature>
<dbReference type="EMBL" id="GG686084">
    <property type="protein sequence ID" value="EEQ99040.1"/>
    <property type="molecule type" value="Genomic_DNA"/>
</dbReference>
<name>C5LW51_PERM5</name>
<proteinExistence type="predicted"/>
<keyword evidence="3" id="KW-1185">Reference proteome</keyword>
<reference evidence="2 3" key="1">
    <citation type="submission" date="2008-07" db="EMBL/GenBank/DDBJ databases">
        <authorList>
            <person name="El-Sayed N."/>
            <person name="Caler E."/>
            <person name="Inman J."/>
            <person name="Amedeo P."/>
            <person name="Hass B."/>
            <person name="Wortman J."/>
        </authorList>
    </citation>
    <scope>NUCLEOTIDE SEQUENCE [LARGE SCALE GENOMIC DNA]</scope>
    <source>
        <strain evidence="3">ATCC 50983 / TXsc</strain>
    </source>
</reference>
<feature type="compositionally biased region" description="Acidic residues" evidence="1">
    <location>
        <begin position="99"/>
        <end position="110"/>
    </location>
</feature>
<dbReference type="InParanoid" id="C5LW51"/>
<gene>
    <name evidence="2" type="ORF">Pmar_PMAR016785</name>
</gene>
<dbReference type="SUPFAM" id="SSF48403">
    <property type="entry name" value="Ankyrin repeat"/>
    <property type="match status" value="1"/>
</dbReference>
<dbReference type="GeneID" id="9044194"/>
<accession>C5LW51</accession>
<sequence length="164" mass="17664">MEALLDSGVNPLHQHADGLQPLHRACAGPLKRHAKTVQVLLSSGKVKYNDVTSNGLNCELLTRNPDVMSLIAPQAMAQAKAAEEKRAEKAAAALEAELEAMDDEENDDEDVARTTIRSASGAQVDEDGRVVVSAAETHIEVDGDKEAEDDDEDEDDYDLVDAEI</sequence>
<dbReference type="RefSeq" id="XP_002766323.1">
    <property type="nucleotide sequence ID" value="XM_002766277.1"/>
</dbReference>